<gene>
    <name evidence="2" type="ORF">BSTOLATCC_MIC30500</name>
</gene>
<evidence type="ECO:0000256" key="1">
    <source>
        <dbReference type="SAM" id="MobiDB-lite"/>
    </source>
</evidence>
<evidence type="ECO:0000313" key="2">
    <source>
        <dbReference type="EMBL" id="CAG9322120.1"/>
    </source>
</evidence>
<keyword evidence="3" id="KW-1185">Reference proteome</keyword>
<feature type="region of interest" description="Disordered" evidence="1">
    <location>
        <begin position="183"/>
        <end position="208"/>
    </location>
</feature>
<organism evidence="2 3">
    <name type="scientific">Blepharisma stoltei</name>
    <dbReference type="NCBI Taxonomy" id="1481888"/>
    <lineage>
        <taxon>Eukaryota</taxon>
        <taxon>Sar</taxon>
        <taxon>Alveolata</taxon>
        <taxon>Ciliophora</taxon>
        <taxon>Postciliodesmatophora</taxon>
        <taxon>Heterotrichea</taxon>
        <taxon>Heterotrichida</taxon>
        <taxon>Blepharismidae</taxon>
        <taxon>Blepharisma</taxon>
    </lineage>
</organism>
<proteinExistence type="predicted"/>
<dbReference type="EMBL" id="CAJZBQ010000030">
    <property type="protein sequence ID" value="CAG9322120.1"/>
    <property type="molecule type" value="Genomic_DNA"/>
</dbReference>
<dbReference type="Proteomes" id="UP001162131">
    <property type="component" value="Unassembled WGS sequence"/>
</dbReference>
<accession>A0AAU9J845</accession>
<protein>
    <submittedName>
        <fullName evidence="2">Uncharacterized protein</fullName>
    </submittedName>
</protein>
<sequence length="208" mass="24251">MNTYGGFPTKQQEILYGKLSESLILLLSHYIIQTIKHSEINQIEFTERLLLIFQQMSKLEANKYSPPRLSEFFQDLALMVAPKEEIPANEEYTSMDSPTTKTDSDIMERSYISPKFHSKETSFTNKRAGRSFSNSKLDKDIKFESPVRTYKGWAQDSRPKILSKYPGLEKTVNKYFHIKKHQEPSKFHQKVKKNSENAKDIYIRSPLS</sequence>
<evidence type="ECO:0000313" key="3">
    <source>
        <dbReference type="Proteomes" id="UP001162131"/>
    </source>
</evidence>
<reference evidence="2" key="1">
    <citation type="submission" date="2021-09" db="EMBL/GenBank/DDBJ databases">
        <authorList>
            <consortium name="AG Swart"/>
            <person name="Singh M."/>
            <person name="Singh A."/>
            <person name="Seah K."/>
            <person name="Emmerich C."/>
        </authorList>
    </citation>
    <scope>NUCLEOTIDE SEQUENCE</scope>
    <source>
        <strain evidence="2">ATCC30299</strain>
    </source>
</reference>
<comment type="caution">
    <text evidence="2">The sequence shown here is derived from an EMBL/GenBank/DDBJ whole genome shotgun (WGS) entry which is preliminary data.</text>
</comment>
<name>A0AAU9J845_9CILI</name>
<dbReference type="AlphaFoldDB" id="A0AAU9J845"/>
<feature type="compositionally biased region" description="Basic and acidic residues" evidence="1">
    <location>
        <begin position="193"/>
        <end position="202"/>
    </location>
</feature>